<dbReference type="Proteomes" id="UP000186817">
    <property type="component" value="Unassembled WGS sequence"/>
</dbReference>
<evidence type="ECO:0000313" key="3">
    <source>
        <dbReference type="Proteomes" id="UP000186817"/>
    </source>
</evidence>
<evidence type="ECO:0000313" key="2">
    <source>
        <dbReference type="EMBL" id="OLP78253.1"/>
    </source>
</evidence>
<protein>
    <submittedName>
        <fullName evidence="2">Uncharacterized protein</fullName>
    </submittedName>
</protein>
<feature type="region of interest" description="Disordered" evidence="1">
    <location>
        <begin position="687"/>
        <end position="717"/>
    </location>
</feature>
<comment type="caution">
    <text evidence="2">The sequence shown here is derived from an EMBL/GenBank/DDBJ whole genome shotgun (WGS) entry which is preliminary data.</text>
</comment>
<dbReference type="AlphaFoldDB" id="A0A1Q9C5P7"/>
<evidence type="ECO:0000256" key="1">
    <source>
        <dbReference type="SAM" id="MobiDB-lite"/>
    </source>
</evidence>
<feature type="compositionally biased region" description="Acidic residues" evidence="1">
    <location>
        <begin position="687"/>
        <end position="699"/>
    </location>
</feature>
<dbReference type="OrthoDB" id="420911at2759"/>
<name>A0A1Q9C5P7_SYMMI</name>
<dbReference type="EMBL" id="LSRX01001637">
    <property type="protein sequence ID" value="OLP78253.1"/>
    <property type="molecule type" value="Genomic_DNA"/>
</dbReference>
<organism evidence="2 3">
    <name type="scientific">Symbiodinium microadriaticum</name>
    <name type="common">Dinoflagellate</name>
    <name type="synonym">Zooxanthella microadriatica</name>
    <dbReference type="NCBI Taxonomy" id="2951"/>
    <lineage>
        <taxon>Eukaryota</taxon>
        <taxon>Sar</taxon>
        <taxon>Alveolata</taxon>
        <taxon>Dinophyceae</taxon>
        <taxon>Suessiales</taxon>
        <taxon>Symbiodiniaceae</taxon>
        <taxon>Symbiodinium</taxon>
    </lineage>
</organism>
<accession>A0A1Q9C5P7</accession>
<reference evidence="2 3" key="1">
    <citation type="submission" date="2016-02" db="EMBL/GenBank/DDBJ databases">
        <title>Genome analysis of coral dinoflagellate symbionts highlights evolutionary adaptations to a symbiotic lifestyle.</title>
        <authorList>
            <person name="Aranda M."/>
            <person name="Li Y."/>
            <person name="Liew Y.J."/>
            <person name="Baumgarten S."/>
            <person name="Simakov O."/>
            <person name="Wilson M."/>
            <person name="Piel J."/>
            <person name="Ashoor H."/>
            <person name="Bougouffa S."/>
            <person name="Bajic V.B."/>
            <person name="Ryu T."/>
            <person name="Ravasi T."/>
            <person name="Bayer T."/>
            <person name="Micklem G."/>
            <person name="Kim H."/>
            <person name="Bhak J."/>
            <person name="Lajeunesse T.C."/>
            <person name="Voolstra C.R."/>
        </authorList>
    </citation>
    <scope>NUCLEOTIDE SEQUENCE [LARGE SCALE GENOMIC DNA]</scope>
    <source>
        <strain evidence="2 3">CCMP2467</strain>
    </source>
</reference>
<keyword evidence="3" id="KW-1185">Reference proteome</keyword>
<sequence length="940" mass="105117">MGRFVSLGTVQKLSTLLPSTASAEDKLQVATMVAESATSSIGNEKRVTAIKKKLWPKALGALREQRLAAKQELKAVRNILEHANFDLDTIFPESPLKAANPAEQVRHQHKAGSQLLAFYTNTRTGDATWAAVRPEEDRAPRLVLAPDEGGPLYACYQFLALQNAKVTLNRDALPLVYCRMCELSGWLFRSKKSPWGTHAQPDDALMQLFGRDILKENGLDESGDARINFTRVVEILEKEPEAQRLLLVQMALMDEELCHIFLVARNIVGLKLPADVKFGSGAEALEISVRRSEIEETVLKECFGMVLASAHELEEYCLYLRRAPACAAALLSPGDENSSTKEKVLSSMRSEWQTVLHMESTTATNCLLKDRCKFTDFQNFREIHTMMEQSEYAVTDAARSLLESWHPPFAWSANLESVFADVQSAIKRTCSSEQTSMQSMMSLAVRSLDRRVCTDDASPTPMTLEPNDFLGKQTANLKQKIWLSLDILDEKRHLWAAQCLGSGDLLRMKAVRMKELPWQFCGELPAQILDETKMPRDPKKAEQAKFMLYTLHLAPDALASKLGCGLLVRRGTVEYDLLPYLVETKKLLRLPSASLSDLLAMQNVRMAKNTTVACKIRRLVCEDEVKAACSEKVIQEILQILDLRDEKKKESKDKDDDKDESEEYKWQELDVDPAVTACRELLAGMDDVNEDEGGDEDEPVSLADPPHEDASRISRSLLSSTSSIPNELVAKYDIPDNCHVHKTVFRDKTLPHYQAKLLGGRVFDGKQSTSASFNPALPMMDIDEKKVKALSSVKCGFSSAPLLQELGNKLAIPELSTLWNYTEQQRKEGKVRALLQREAGMAYMPENPEEMLSKCSDAWKSHLGRLTLAAFRRCTTFTWPGLTTDSKTGQFQAVGEIVHLTEPILEAQNICLTSGGQRRGMLTAYLLRGTELLDFTNFLG</sequence>
<proteinExistence type="predicted"/>
<gene>
    <name evidence="2" type="ORF">AK812_SmicGene41591</name>
</gene>